<dbReference type="STRING" id="1619234.SAMN05421730_100970"/>
<dbReference type="InterPro" id="IPR007710">
    <property type="entry name" value="Nucleoside_deoxyribTrfase"/>
</dbReference>
<dbReference type="Pfam" id="PF05014">
    <property type="entry name" value="Nuc_deoxyrib_tr"/>
    <property type="match status" value="2"/>
</dbReference>
<dbReference type="RefSeq" id="WP_091233162.1">
    <property type="nucleotide sequence ID" value="NZ_FMKA01000009.1"/>
</dbReference>
<keyword evidence="1" id="KW-0808">Transferase</keyword>
<dbReference type="PANTHER" id="PTHR15364:SF0">
    <property type="entry name" value="2'-DEOXYNUCLEOSIDE 5'-PHOSPHATE N-HYDROLASE 1"/>
    <property type="match status" value="1"/>
</dbReference>
<dbReference type="InterPro" id="IPR051239">
    <property type="entry name" value="2'-dNMP_N-hydrolase"/>
</dbReference>
<accession>A0A1D3TTE1</accession>
<dbReference type="GO" id="GO:0070694">
    <property type="term" value="F:5-hydroxymethyl-dUMP N-hydrolase activity"/>
    <property type="evidence" value="ECO:0007669"/>
    <property type="project" value="TreeGrafter"/>
</dbReference>
<dbReference type="GO" id="GO:0016740">
    <property type="term" value="F:transferase activity"/>
    <property type="evidence" value="ECO:0007669"/>
    <property type="project" value="UniProtKB-KW"/>
</dbReference>
<name>A0A1D3TTE1_9FIRM</name>
<keyword evidence="2" id="KW-1185">Reference proteome</keyword>
<gene>
    <name evidence="1" type="ORF">SAMN05421730_100970</name>
</gene>
<dbReference type="Proteomes" id="UP000199315">
    <property type="component" value="Unassembled WGS sequence"/>
</dbReference>
<evidence type="ECO:0000313" key="1">
    <source>
        <dbReference type="EMBL" id="SCP97256.1"/>
    </source>
</evidence>
<sequence length="363" mass="41296">MFRNESIYIAGPECFYTGGNEILNAMRRRSESFGFSVTLPNDDSLDLSHEDLRKNADEIFENCAKSMNESTAIIVDLEAFRGSEPDNGSIYEIGMAYARGIRCYGYTRDKRNVLWKNQGAKLVDGIVYDESGRIHPYADLPFAPSVIGSTKVVEGDFDDCLKMMMIDIEEEYKESAKRSEYIDHSNKTTKAESDRLLVYLSGPARYDMDGERKYGIMKEICRKYGFDAVSPLDMADGVEKIATDNPYIRAANEFDNYQQHVRNCDIIIADLNDFRGWESCNDTGFECGMAFQLGKKMYGYMDDTTIMKKRIPNYGEEAGNRDMCGSNVENFDYPVNLMFASSMKIFEGSFENVISRIAEDIKK</sequence>
<reference evidence="1 2" key="1">
    <citation type="submission" date="2016-09" db="EMBL/GenBank/DDBJ databases">
        <authorList>
            <person name="Capua I."/>
            <person name="De Benedictis P."/>
            <person name="Joannis T."/>
            <person name="Lombin L.H."/>
            <person name="Cattoli G."/>
        </authorList>
    </citation>
    <scope>NUCLEOTIDE SEQUENCE [LARGE SCALE GENOMIC DNA]</scope>
    <source>
        <strain evidence="1 2">GluBS11</strain>
    </source>
</reference>
<evidence type="ECO:0000313" key="2">
    <source>
        <dbReference type="Proteomes" id="UP000199315"/>
    </source>
</evidence>
<organism evidence="1 2">
    <name type="scientific">Anaerobium acetethylicum</name>
    <dbReference type="NCBI Taxonomy" id="1619234"/>
    <lineage>
        <taxon>Bacteria</taxon>
        <taxon>Bacillati</taxon>
        <taxon>Bacillota</taxon>
        <taxon>Clostridia</taxon>
        <taxon>Lachnospirales</taxon>
        <taxon>Lachnospiraceae</taxon>
        <taxon>Anaerobium</taxon>
    </lineage>
</organism>
<dbReference type="OrthoDB" id="397706at2"/>
<protein>
    <submittedName>
        <fullName evidence="1">Nucleoside 2-deoxyribosyltransferase</fullName>
    </submittedName>
</protein>
<dbReference type="GO" id="GO:0009159">
    <property type="term" value="P:deoxyribonucleoside monophosphate catabolic process"/>
    <property type="evidence" value="ECO:0007669"/>
    <property type="project" value="TreeGrafter"/>
</dbReference>
<dbReference type="Gene3D" id="3.40.50.450">
    <property type="match status" value="2"/>
</dbReference>
<dbReference type="PANTHER" id="PTHR15364">
    <property type="entry name" value="2'-DEOXYNUCLEOSIDE 5'-PHOSPHATE N-HYDROLASE 1"/>
    <property type="match status" value="1"/>
</dbReference>
<proteinExistence type="predicted"/>
<dbReference type="EMBL" id="FMKA01000009">
    <property type="protein sequence ID" value="SCP97256.1"/>
    <property type="molecule type" value="Genomic_DNA"/>
</dbReference>
<dbReference type="SUPFAM" id="SSF52309">
    <property type="entry name" value="N-(deoxy)ribosyltransferase-like"/>
    <property type="match status" value="2"/>
</dbReference>
<dbReference type="AlphaFoldDB" id="A0A1D3TTE1"/>